<sequence length="70" mass="8385">MKIPNTCRDVTHLLLAREDRTLPVYQRLAIRVHILTCRACQRFERQTLTLRGALRAWREHQDHDDPEPPR</sequence>
<evidence type="ECO:0000259" key="1">
    <source>
        <dbReference type="Pfam" id="PF13490"/>
    </source>
</evidence>
<evidence type="ECO:0000313" key="2">
    <source>
        <dbReference type="EMBL" id="EQD40105.1"/>
    </source>
</evidence>
<dbReference type="Pfam" id="PF13490">
    <property type="entry name" value="zf-HC2"/>
    <property type="match status" value="1"/>
</dbReference>
<dbReference type="AlphaFoldDB" id="T1C206"/>
<organism evidence="3">
    <name type="scientific">mine drainage metagenome</name>
    <dbReference type="NCBI Taxonomy" id="410659"/>
    <lineage>
        <taxon>unclassified sequences</taxon>
        <taxon>metagenomes</taxon>
        <taxon>ecological metagenomes</taxon>
    </lineage>
</organism>
<accession>T1C206</accession>
<dbReference type="InterPro" id="IPR027383">
    <property type="entry name" value="Znf_put"/>
</dbReference>
<name>T1C206_9ZZZZ</name>
<protein>
    <recommendedName>
        <fullName evidence="1">Putative zinc-finger domain-containing protein</fullName>
    </recommendedName>
</protein>
<dbReference type="EMBL" id="AUZY01010020">
    <property type="protein sequence ID" value="EQD40105.1"/>
    <property type="molecule type" value="Genomic_DNA"/>
</dbReference>
<proteinExistence type="predicted"/>
<evidence type="ECO:0000313" key="3">
    <source>
        <dbReference type="EMBL" id="EQD60145.1"/>
    </source>
</evidence>
<comment type="caution">
    <text evidence="3">The sequence shown here is derived from an EMBL/GenBank/DDBJ whole genome shotgun (WGS) entry which is preliminary data.</text>
</comment>
<feature type="domain" description="Putative zinc-finger" evidence="1">
    <location>
        <begin position="7"/>
        <end position="41"/>
    </location>
</feature>
<dbReference type="EMBL" id="AUZZ01002527">
    <property type="protein sequence ID" value="EQD60145.1"/>
    <property type="molecule type" value="Genomic_DNA"/>
</dbReference>
<reference evidence="3" key="1">
    <citation type="submission" date="2013-08" db="EMBL/GenBank/DDBJ databases">
        <authorList>
            <person name="Mendez C."/>
            <person name="Richter M."/>
            <person name="Ferrer M."/>
            <person name="Sanchez J."/>
        </authorList>
    </citation>
    <scope>NUCLEOTIDE SEQUENCE</scope>
</reference>
<reference evidence="3" key="2">
    <citation type="journal article" date="2014" name="ISME J.">
        <title>Microbial stratification in low pH oxic and suboxic macroscopic growths along an acid mine drainage.</title>
        <authorList>
            <person name="Mendez-Garcia C."/>
            <person name="Mesa V."/>
            <person name="Sprenger R.R."/>
            <person name="Richter M."/>
            <person name="Diez M.S."/>
            <person name="Solano J."/>
            <person name="Bargiela R."/>
            <person name="Golyshina O.V."/>
            <person name="Manteca A."/>
            <person name="Ramos J.L."/>
            <person name="Gallego J.R."/>
            <person name="Llorente I."/>
            <person name="Martins Dos Santos V.A."/>
            <person name="Jensen O.N."/>
            <person name="Pelaez A.I."/>
            <person name="Sanchez J."/>
            <person name="Ferrer M."/>
        </authorList>
    </citation>
    <scope>NUCLEOTIDE SEQUENCE</scope>
</reference>
<gene>
    <name evidence="2" type="ORF">B1B_15072</name>
    <name evidence="3" type="ORF">B2A_03793</name>
</gene>